<accession>A0A3R9YIY8</accession>
<protein>
    <submittedName>
        <fullName evidence="2">Uncharacterized protein</fullName>
    </submittedName>
</protein>
<feature type="chain" id="PRO_5018748122" evidence="1">
    <location>
        <begin position="16"/>
        <end position="193"/>
    </location>
</feature>
<keyword evidence="1" id="KW-0732">Signal</keyword>
<keyword evidence="3" id="KW-1185">Reference proteome</keyword>
<evidence type="ECO:0000313" key="2">
    <source>
        <dbReference type="EMBL" id="RST30951.1"/>
    </source>
</evidence>
<dbReference type="OrthoDB" id="7428252at2"/>
<feature type="signal peptide" evidence="1">
    <location>
        <begin position="1"/>
        <end position="15"/>
    </location>
</feature>
<dbReference type="AlphaFoldDB" id="A0A3R9YIY8"/>
<evidence type="ECO:0000256" key="1">
    <source>
        <dbReference type="SAM" id="SignalP"/>
    </source>
</evidence>
<comment type="caution">
    <text evidence="2">The sequence shown here is derived from an EMBL/GenBank/DDBJ whole genome shotgun (WGS) entry which is preliminary data.</text>
</comment>
<organism evidence="2 3">
    <name type="scientific">Sphingomonas ginkgonis</name>
    <dbReference type="NCBI Taxonomy" id="2315330"/>
    <lineage>
        <taxon>Bacteria</taxon>
        <taxon>Pseudomonadati</taxon>
        <taxon>Pseudomonadota</taxon>
        <taxon>Alphaproteobacteria</taxon>
        <taxon>Sphingomonadales</taxon>
        <taxon>Sphingomonadaceae</taxon>
        <taxon>Sphingomonas</taxon>
    </lineage>
</organism>
<dbReference type="Proteomes" id="UP000274661">
    <property type="component" value="Unassembled WGS sequence"/>
</dbReference>
<dbReference type="EMBL" id="RWJF01000001">
    <property type="protein sequence ID" value="RST30951.1"/>
    <property type="molecule type" value="Genomic_DNA"/>
</dbReference>
<gene>
    <name evidence="2" type="ORF">HMF7854_08970</name>
</gene>
<name>A0A3R9YIY8_9SPHN</name>
<reference evidence="2 3" key="1">
    <citation type="submission" date="2018-12" db="EMBL/GenBank/DDBJ databases">
        <title>Sphingomonas sp. HMF7854 Genome sequencing and assembly.</title>
        <authorList>
            <person name="Cha I."/>
            <person name="Kang H."/>
            <person name="Kim H."/>
            <person name="Kang J."/>
            <person name="Joh K."/>
        </authorList>
    </citation>
    <scope>NUCLEOTIDE SEQUENCE [LARGE SCALE GENOMIC DNA]</scope>
    <source>
        <strain evidence="2 3">HMF7854</strain>
    </source>
</reference>
<sequence>MMLLAVALATVAAAAALPTNDPQSLSKLRMIAQCAVKGDSQRVVRLLRSNYNQVNEREDLRDQARDQSRCLGEGRLRFTPLVYRGALAEMMLSARPADLGAAVKADGLPLKAFGALDVMALCAVREDPAGVGALFATQPGSAGENQAIAALSPALGGCLKSGVQANVNAVAIRSLLAVAAWRIADRAAHPKSY</sequence>
<proteinExistence type="predicted"/>
<evidence type="ECO:0000313" key="3">
    <source>
        <dbReference type="Proteomes" id="UP000274661"/>
    </source>
</evidence>